<protein>
    <recommendedName>
        <fullName evidence="4">Peptidoglycan-binding domain 1 protein</fullName>
    </recommendedName>
</protein>
<reference evidence="2 3" key="1">
    <citation type="submission" date="2014-03" db="EMBL/GenBank/DDBJ databases">
        <title>Genomics of Bifidobacteria.</title>
        <authorList>
            <person name="Ventura M."/>
            <person name="Milani C."/>
            <person name="Lugli G.A."/>
        </authorList>
    </citation>
    <scope>NUCLEOTIDE SEQUENCE [LARGE SCALE GENOMIC DNA]</scope>
    <source>
        <strain evidence="2 3">LMG 21395</strain>
    </source>
</reference>
<sequence>MFRHERGVKGKVDNKRRRHVNIAAWVIMSIVVAAAITAGACAMFMPDRPPALLGTSGEVTQAKVSTQQYNGAQTVTLIPSIASDRTILGNSTGTVTADYSGNGLSSGHACMRVNDRAVIALNTALPLYRDLHVEDRGQDVRALNNELSRLGYQSDADSDRYSWNTQQGWKRLMADNGSDSDGTLLLSDILWIPEQSVTVSNWQGTTGANVTQGSQIGDIPGALVKLSIKNTNPSDQDRVITVFGQSTTLPAGQTAIDNADYLKQVSATEEYKTQTKDTLAAGISGTLSLAQSIEALRVPAGAVFGLNGSKGCIMTTDGTKHAVTVVGSSLGVSLVQLNDGGNTSSITSVEIGSKIAGATCS</sequence>
<dbReference type="RefSeq" id="WP_029577033.1">
    <property type="nucleotide sequence ID" value="NZ_JGZT01000002.1"/>
</dbReference>
<evidence type="ECO:0000256" key="1">
    <source>
        <dbReference type="SAM" id="Phobius"/>
    </source>
</evidence>
<comment type="caution">
    <text evidence="2">The sequence shown here is derived from an EMBL/GenBank/DDBJ whole genome shotgun (WGS) entry which is preliminary data.</text>
</comment>
<keyword evidence="1" id="KW-0812">Transmembrane</keyword>
<dbReference type="AlphaFoldDB" id="A0A087E9D9"/>
<organism evidence="2 3">
    <name type="scientific">Bifidobacterium thermacidophilum subsp. thermacidophilum</name>
    <dbReference type="NCBI Taxonomy" id="79262"/>
    <lineage>
        <taxon>Bacteria</taxon>
        <taxon>Bacillati</taxon>
        <taxon>Actinomycetota</taxon>
        <taxon>Actinomycetes</taxon>
        <taxon>Bifidobacteriales</taxon>
        <taxon>Bifidobacteriaceae</taxon>
        <taxon>Bifidobacterium</taxon>
    </lineage>
</organism>
<dbReference type="Proteomes" id="UP000029003">
    <property type="component" value="Unassembled WGS sequence"/>
</dbReference>
<feature type="transmembrane region" description="Helical" evidence="1">
    <location>
        <begin position="20"/>
        <end position="45"/>
    </location>
</feature>
<accession>A0A087E9D9</accession>
<evidence type="ECO:0008006" key="4">
    <source>
        <dbReference type="Google" id="ProtNLM"/>
    </source>
</evidence>
<dbReference type="OrthoDB" id="3268648at2"/>
<evidence type="ECO:0000313" key="3">
    <source>
        <dbReference type="Proteomes" id="UP000029003"/>
    </source>
</evidence>
<gene>
    <name evidence="2" type="ORF">THER5_1761</name>
</gene>
<name>A0A087E9D9_9BIFI</name>
<keyword evidence="1" id="KW-1133">Transmembrane helix</keyword>
<proteinExistence type="predicted"/>
<evidence type="ECO:0000313" key="2">
    <source>
        <dbReference type="EMBL" id="KFJ04390.1"/>
    </source>
</evidence>
<keyword evidence="1" id="KW-0472">Membrane</keyword>
<dbReference type="EMBL" id="JGZT01000002">
    <property type="protein sequence ID" value="KFJ04390.1"/>
    <property type="molecule type" value="Genomic_DNA"/>
</dbReference>